<evidence type="ECO:0000313" key="2">
    <source>
        <dbReference type="Proteomes" id="UP000295064"/>
    </source>
</evidence>
<reference evidence="1 2" key="1">
    <citation type="submission" date="2019-03" db="EMBL/GenBank/DDBJ databases">
        <title>Subsurface microbial communities from deep shales in Ohio and West Virginia, USA.</title>
        <authorList>
            <person name="Wrighton K."/>
        </authorList>
    </citation>
    <scope>NUCLEOTIDE SEQUENCE [LARGE SCALE GENOMIC DNA]</scope>
    <source>
        <strain evidence="1 2">MA284_T2</strain>
    </source>
</reference>
<accession>A0A4R6LZ97</accession>
<organism evidence="1 2">
    <name type="scientific">Halanaerobium saccharolyticum</name>
    <dbReference type="NCBI Taxonomy" id="43595"/>
    <lineage>
        <taxon>Bacteria</taxon>
        <taxon>Bacillati</taxon>
        <taxon>Bacillota</taxon>
        <taxon>Clostridia</taxon>
        <taxon>Halanaerobiales</taxon>
        <taxon>Halanaerobiaceae</taxon>
        <taxon>Halanaerobium</taxon>
    </lineage>
</organism>
<dbReference type="EMBL" id="SNWX01000004">
    <property type="protein sequence ID" value="TDO94143.1"/>
    <property type="molecule type" value="Genomic_DNA"/>
</dbReference>
<evidence type="ECO:0008006" key="3">
    <source>
        <dbReference type="Google" id="ProtNLM"/>
    </source>
</evidence>
<sequence>MPMLANNQEFKQLHEYYTTRRDNPLKPKQSMIALACKLIRIFFALGQKHVNYDGEKLMNDIERNLDLQEAA</sequence>
<protein>
    <recommendedName>
        <fullName evidence="3">Transposase IS116/IS110/IS902 family protein</fullName>
    </recommendedName>
</protein>
<proteinExistence type="predicted"/>
<dbReference type="Proteomes" id="UP000295064">
    <property type="component" value="Unassembled WGS sequence"/>
</dbReference>
<name>A0A4R6LZ97_9FIRM</name>
<evidence type="ECO:0000313" key="1">
    <source>
        <dbReference type="EMBL" id="TDO94143.1"/>
    </source>
</evidence>
<dbReference type="AlphaFoldDB" id="A0A4R6LZ97"/>
<comment type="caution">
    <text evidence="1">The sequence shown here is derived from an EMBL/GenBank/DDBJ whole genome shotgun (WGS) entry which is preliminary data.</text>
</comment>
<gene>
    <name evidence="1" type="ORF">DFR79_104109</name>
</gene>